<evidence type="ECO:0000256" key="7">
    <source>
        <dbReference type="ARBA" id="ARBA00023033"/>
    </source>
</evidence>
<organism evidence="11 12">
    <name type="scientific">Zasmidium cellare ATCC 36951</name>
    <dbReference type="NCBI Taxonomy" id="1080233"/>
    <lineage>
        <taxon>Eukaryota</taxon>
        <taxon>Fungi</taxon>
        <taxon>Dikarya</taxon>
        <taxon>Ascomycota</taxon>
        <taxon>Pezizomycotina</taxon>
        <taxon>Dothideomycetes</taxon>
        <taxon>Dothideomycetidae</taxon>
        <taxon>Mycosphaerellales</taxon>
        <taxon>Mycosphaerellaceae</taxon>
        <taxon>Zasmidium</taxon>
    </lineage>
</organism>
<proteinExistence type="inferred from homology"/>
<protein>
    <recommendedName>
        <fullName evidence="13">Cytochrome P450</fullName>
    </recommendedName>
</protein>
<keyword evidence="10" id="KW-1133">Transmembrane helix</keyword>
<dbReference type="GO" id="GO:0016705">
    <property type="term" value="F:oxidoreductase activity, acting on paired donors, with incorporation or reduction of molecular oxygen"/>
    <property type="evidence" value="ECO:0007669"/>
    <property type="project" value="InterPro"/>
</dbReference>
<evidence type="ECO:0000256" key="5">
    <source>
        <dbReference type="ARBA" id="ARBA00023002"/>
    </source>
</evidence>
<keyword evidence="4 8" id="KW-0479">Metal-binding</keyword>
<dbReference type="CDD" id="cd11041">
    <property type="entry name" value="CYP503A1-like"/>
    <property type="match status" value="1"/>
</dbReference>
<dbReference type="Proteomes" id="UP000799537">
    <property type="component" value="Unassembled WGS sequence"/>
</dbReference>
<dbReference type="OrthoDB" id="1844152at2759"/>
<keyword evidence="5 9" id="KW-0560">Oxidoreductase</keyword>
<dbReference type="GO" id="GO:0020037">
    <property type="term" value="F:heme binding"/>
    <property type="evidence" value="ECO:0007669"/>
    <property type="project" value="InterPro"/>
</dbReference>
<dbReference type="GO" id="GO:0004497">
    <property type="term" value="F:monooxygenase activity"/>
    <property type="evidence" value="ECO:0007669"/>
    <property type="project" value="UniProtKB-KW"/>
</dbReference>
<evidence type="ECO:0000313" key="11">
    <source>
        <dbReference type="EMBL" id="KAF2169519.1"/>
    </source>
</evidence>
<name>A0A6A6CUN7_ZASCE</name>
<dbReference type="SUPFAM" id="SSF48264">
    <property type="entry name" value="Cytochrome P450"/>
    <property type="match status" value="1"/>
</dbReference>
<dbReference type="InterPro" id="IPR036396">
    <property type="entry name" value="Cyt_P450_sf"/>
</dbReference>
<evidence type="ECO:0000313" key="12">
    <source>
        <dbReference type="Proteomes" id="UP000799537"/>
    </source>
</evidence>
<dbReference type="AlphaFoldDB" id="A0A6A6CUN7"/>
<evidence type="ECO:0000256" key="10">
    <source>
        <dbReference type="SAM" id="Phobius"/>
    </source>
</evidence>
<dbReference type="GO" id="GO:0005506">
    <property type="term" value="F:iron ion binding"/>
    <property type="evidence" value="ECO:0007669"/>
    <property type="project" value="InterPro"/>
</dbReference>
<dbReference type="RefSeq" id="XP_033670408.1">
    <property type="nucleotide sequence ID" value="XM_033816162.1"/>
</dbReference>
<evidence type="ECO:0000256" key="3">
    <source>
        <dbReference type="ARBA" id="ARBA00022617"/>
    </source>
</evidence>
<comment type="cofactor">
    <cofactor evidence="1 8">
        <name>heme</name>
        <dbReference type="ChEBI" id="CHEBI:30413"/>
    </cofactor>
</comment>
<keyword evidence="7 9" id="KW-0503">Monooxygenase</keyword>
<evidence type="ECO:0000256" key="6">
    <source>
        <dbReference type="ARBA" id="ARBA00023004"/>
    </source>
</evidence>
<feature type="binding site" description="axial binding residue" evidence="8">
    <location>
        <position position="463"/>
    </location>
    <ligand>
        <name>heme</name>
        <dbReference type="ChEBI" id="CHEBI:30413"/>
    </ligand>
    <ligandPart>
        <name>Fe</name>
        <dbReference type="ChEBI" id="CHEBI:18248"/>
    </ligandPart>
</feature>
<dbReference type="Pfam" id="PF00067">
    <property type="entry name" value="p450"/>
    <property type="match status" value="1"/>
</dbReference>
<sequence length="524" mass="59605">MNPILDTALSYALRCLIFLVISIAIFIVLQSIRISKAPHDIPWVGLKNRRFFPKLRACLSELTAGQSMLDEGYEKYGKHNLPFILPSMLWNAIVLPPSNAVWIAQQPDSILSGNTTMDELMGLGHLTHGPNAESCRDFTVIRRDLTRQFMRLSGQVYEEIQAAFDDELVDVGEDEWTEVKLQRVLLNVAFRAGNRIFVGLPMCRDKAYKKAVDRWTQAFGISTMMLRFLVPEQLRDVFLRIAAIPTKYLERRAARFFLARIEERLVRLRGGEEGPKEQDNDMMQWIIDQNASKTDSRELESGNIAAKMILLNIFATATTGVQSGTTIFNLLTSSHTSSIIPQLHAEAIKTMPRILEDQRKIREMHKLDSLIRETLRYHPMTPQGLVRQVVQPGGLTSPEGVYLPEGTHVHSIVKNMHHDSQLFGEGADEFDPLRYYKPPSGDQKSAVHISSDFLPWGLGKHACPGRFFAVHVMKLMLGHLFLKYDFEPLKEKPKPVRIGDMEFPSEEVVVRMRRREGEGSGIER</sequence>
<dbReference type="InterPro" id="IPR002403">
    <property type="entry name" value="Cyt_P450_E_grp-IV"/>
</dbReference>
<keyword evidence="10" id="KW-0472">Membrane</keyword>
<evidence type="ECO:0000256" key="1">
    <source>
        <dbReference type="ARBA" id="ARBA00001971"/>
    </source>
</evidence>
<evidence type="ECO:0008006" key="13">
    <source>
        <dbReference type="Google" id="ProtNLM"/>
    </source>
</evidence>
<evidence type="ECO:0000256" key="2">
    <source>
        <dbReference type="ARBA" id="ARBA00010617"/>
    </source>
</evidence>
<dbReference type="GeneID" id="54569434"/>
<dbReference type="PANTHER" id="PTHR46206:SF1">
    <property type="entry name" value="P450, PUTATIVE (EUROFUNG)-RELATED"/>
    <property type="match status" value="1"/>
</dbReference>
<keyword evidence="12" id="KW-1185">Reference proteome</keyword>
<gene>
    <name evidence="11" type="ORF">M409DRAFT_64636</name>
</gene>
<accession>A0A6A6CUN7</accession>
<dbReference type="PROSITE" id="PS00086">
    <property type="entry name" value="CYTOCHROME_P450"/>
    <property type="match status" value="1"/>
</dbReference>
<evidence type="ECO:0000256" key="8">
    <source>
        <dbReference type="PIRSR" id="PIRSR602403-1"/>
    </source>
</evidence>
<dbReference type="InterPro" id="IPR001128">
    <property type="entry name" value="Cyt_P450"/>
</dbReference>
<evidence type="ECO:0000256" key="9">
    <source>
        <dbReference type="RuleBase" id="RU000461"/>
    </source>
</evidence>
<dbReference type="InterPro" id="IPR017972">
    <property type="entry name" value="Cyt_P450_CS"/>
</dbReference>
<keyword evidence="6 8" id="KW-0408">Iron</keyword>
<feature type="transmembrane region" description="Helical" evidence="10">
    <location>
        <begin position="12"/>
        <end position="32"/>
    </location>
</feature>
<keyword evidence="10" id="KW-0812">Transmembrane</keyword>
<dbReference type="Gene3D" id="1.10.630.10">
    <property type="entry name" value="Cytochrome P450"/>
    <property type="match status" value="1"/>
</dbReference>
<dbReference type="PRINTS" id="PR00465">
    <property type="entry name" value="EP450IV"/>
</dbReference>
<evidence type="ECO:0000256" key="4">
    <source>
        <dbReference type="ARBA" id="ARBA00022723"/>
    </source>
</evidence>
<reference evidence="11" key="1">
    <citation type="journal article" date="2020" name="Stud. Mycol.">
        <title>101 Dothideomycetes genomes: a test case for predicting lifestyles and emergence of pathogens.</title>
        <authorList>
            <person name="Haridas S."/>
            <person name="Albert R."/>
            <person name="Binder M."/>
            <person name="Bloem J."/>
            <person name="Labutti K."/>
            <person name="Salamov A."/>
            <person name="Andreopoulos B."/>
            <person name="Baker S."/>
            <person name="Barry K."/>
            <person name="Bills G."/>
            <person name="Bluhm B."/>
            <person name="Cannon C."/>
            <person name="Castanera R."/>
            <person name="Culley D."/>
            <person name="Daum C."/>
            <person name="Ezra D."/>
            <person name="Gonzalez J."/>
            <person name="Henrissat B."/>
            <person name="Kuo A."/>
            <person name="Liang C."/>
            <person name="Lipzen A."/>
            <person name="Lutzoni F."/>
            <person name="Magnuson J."/>
            <person name="Mondo S."/>
            <person name="Nolan M."/>
            <person name="Ohm R."/>
            <person name="Pangilinan J."/>
            <person name="Park H.-J."/>
            <person name="Ramirez L."/>
            <person name="Alfaro M."/>
            <person name="Sun H."/>
            <person name="Tritt A."/>
            <person name="Yoshinaga Y."/>
            <person name="Zwiers L.-H."/>
            <person name="Turgeon B."/>
            <person name="Goodwin S."/>
            <person name="Spatafora J."/>
            <person name="Crous P."/>
            <person name="Grigoriev I."/>
        </authorList>
    </citation>
    <scope>NUCLEOTIDE SEQUENCE</scope>
    <source>
        <strain evidence="11">ATCC 36951</strain>
    </source>
</reference>
<comment type="similarity">
    <text evidence="2 9">Belongs to the cytochrome P450 family.</text>
</comment>
<dbReference type="PANTHER" id="PTHR46206">
    <property type="entry name" value="CYTOCHROME P450"/>
    <property type="match status" value="1"/>
</dbReference>
<dbReference type="EMBL" id="ML993587">
    <property type="protein sequence ID" value="KAF2169519.1"/>
    <property type="molecule type" value="Genomic_DNA"/>
</dbReference>
<keyword evidence="3 8" id="KW-0349">Heme</keyword>